<dbReference type="GO" id="GO:0005509">
    <property type="term" value="F:calcium ion binding"/>
    <property type="evidence" value="ECO:0007669"/>
    <property type="project" value="InterPro"/>
</dbReference>
<dbReference type="PANTHER" id="PTHR24255">
    <property type="entry name" value="COMPLEMENT COMPONENT 1, S SUBCOMPONENT-RELATED"/>
    <property type="match status" value="1"/>
</dbReference>
<dbReference type="FunFam" id="2.40.10.10:FF:000003">
    <property type="entry name" value="Transmembrane serine protease 3"/>
    <property type="match status" value="1"/>
</dbReference>
<dbReference type="CDD" id="cd00041">
    <property type="entry name" value="CUB"/>
    <property type="match status" value="2"/>
</dbReference>
<dbReference type="Pfam" id="PF00431">
    <property type="entry name" value="CUB"/>
    <property type="match status" value="2"/>
</dbReference>
<feature type="signal peptide" evidence="23">
    <location>
        <begin position="1"/>
        <end position="17"/>
    </location>
</feature>
<evidence type="ECO:0000256" key="17">
    <source>
        <dbReference type="PIRSR" id="PIRSR001155-1"/>
    </source>
</evidence>
<dbReference type="CDD" id="cd00190">
    <property type="entry name" value="Tryp_SPc"/>
    <property type="match status" value="1"/>
</dbReference>
<feature type="disulfide bond" evidence="18">
    <location>
        <begin position="149"/>
        <end position="162"/>
    </location>
</feature>
<feature type="disulfide bond" evidence="18">
    <location>
        <begin position="630"/>
        <end position="660"/>
    </location>
</feature>
<feature type="disulfide bond" evidence="18 21">
    <location>
        <begin position="181"/>
        <end position="208"/>
    </location>
</feature>
<evidence type="ECO:0000256" key="22">
    <source>
        <dbReference type="PROSITE-ProRule" id="PRU00302"/>
    </source>
</evidence>
<evidence type="ECO:0000259" key="25">
    <source>
        <dbReference type="PROSITE" id="PS50240"/>
    </source>
</evidence>
<feature type="disulfide bond" evidence="18">
    <location>
        <begin position="238"/>
        <end position="256"/>
    </location>
</feature>
<dbReference type="SUPFAM" id="SSF49854">
    <property type="entry name" value="Spermadhesin, CUB domain"/>
    <property type="match status" value="2"/>
</dbReference>
<dbReference type="OrthoDB" id="9985152at2759"/>
<evidence type="ECO:0000256" key="10">
    <source>
        <dbReference type="ARBA" id="ARBA00022801"/>
    </source>
</evidence>
<feature type="chain" id="PRO_5039413865" description="Mannan-binding lectin serine protease 2" evidence="23">
    <location>
        <begin position="18"/>
        <end position="687"/>
    </location>
</feature>
<dbReference type="Pfam" id="PF00089">
    <property type="entry name" value="Trypsin"/>
    <property type="match status" value="1"/>
</dbReference>
<keyword evidence="28" id="KW-1185">Reference proteome</keyword>
<accession>A0A9D3Q561</accession>
<feature type="domain" description="Sushi" evidence="26">
    <location>
        <begin position="295"/>
        <end position="360"/>
    </location>
</feature>
<dbReference type="PROSITE" id="PS01187">
    <property type="entry name" value="EGF_CA"/>
    <property type="match status" value="1"/>
</dbReference>
<dbReference type="InterPro" id="IPR009003">
    <property type="entry name" value="Peptidase_S1_PA"/>
</dbReference>
<dbReference type="FunFam" id="2.10.25.10:FF:000059">
    <property type="entry name" value="Mannan-binding lectin serine protease 1"/>
    <property type="match status" value="1"/>
</dbReference>
<reference evidence="27" key="1">
    <citation type="submission" date="2021-01" db="EMBL/GenBank/DDBJ databases">
        <authorList>
            <person name="Zahm M."/>
            <person name="Roques C."/>
            <person name="Cabau C."/>
            <person name="Klopp C."/>
            <person name="Donnadieu C."/>
            <person name="Jouanno E."/>
            <person name="Lampietro C."/>
            <person name="Louis A."/>
            <person name="Herpin A."/>
            <person name="Echchiki A."/>
            <person name="Berthelot C."/>
            <person name="Parey E."/>
            <person name="Roest-Crollius H."/>
            <person name="Braasch I."/>
            <person name="Postlethwait J."/>
            <person name="Bobe J."/>
            <person name="Montfort J."/>
            <person name="Bouchez O."/>
            <person name="Begum T."/>
            <person name="Mejri S."/>
            <person name="Adams A."/>
            <person name="Chen W.-J."/>
            <person name="Guiguen Y."/>
        </authorList>
    </citation>
    <scope>NUCLEOTIDE SEQUENCE</scope>
    <source>
        <strain evidence="27">YG-15Mar2019-1</strain>
        <tissue evidence="27">Brain</tissue>
    </source>
</reference>
<dbReference type="GO" id="GO:0005615">
    <property type="term" value="C:extracellular space"/>
    <property type="evidence" value="ECO:0007669"/>
    <property type="project" value="TreeGrafter"/>
</dbReference>
<dbReference type="FunFam" id="2.60.120.290:FF:000012">
    <property type="entry name" value="mannan-binding lectin serine protease 1 isoform X1"/>
    <property type="match status" value="1"/>
</dbReference>
<dbReference type="InterPro" id="IPR000436">
    <property type="entry name" value="Sushi_SCR_CCP_dom"/>
</dbReference>
<evidence type="ECO:0000256" key="7">
    <source>
        <dbReference type="ARBA" id="ARBA00022723"/>
    </source>
</evidence>
<dbReference type="GO" id="GO:0045087">
    <property type="term" value="P:innate immune response"/>
    <property type="evidence" value="ECO:0007669"/>
    <property type="project" value="UniProtKB-KW"/>
</dbReference>
<keyword evidence="3" id="KW-0245">EGF-like domain</keyword>
<name>A0A9D3Q561_MEGAT</name>
<dbReference type="SMART" id="SM00179">
    <property type="entry name" value="EGF_CA"/>
    <property type="match status" value="1"/>
</dbReference>
<feature type="binding site" evidence="20">
    <location>
        <position position="119"/>
    </location>
    <ligand>
        <name>Ca(2+)</name>
        <dbReference type="ChEBI" id="CHEBI:29108"/>
        <label>1</label>
    </ligand>
</feature>
<feature type="active site" description="Charge relay system" evidence="17">
    <location>
        <position position="528"/>
    </location>
</feature>
<dbReference type="GO" id="GO:0006956">
    <property type="term" value="P:complement activation"/>
    <property type="evidence" value="ECO:0007669"/>
    <property type="project" value="InterPro"/>
</dbReference>
<dbReference type="InterPro" id="IPR001881">
    <property type="entry name" value="EGF-like_Ca-bd_dom"/>
</dbReference>
<feature type="binding site" evidence="20">
    <location>
        <position position="156"/>
    </location>
    <ligand>
        <name>Ca(2+)</name>
        <dbReference type="ChEBI" id="CHEBI:29108"/>
        <label>2</label>
    </ligand>
</feature>
<feature type="domain" description="CUB" evidence="24">
    <location>
        <begin position="181"/>
        <end position="293"/>
    </location>
</feature>
<dbReference type="CDD" id="cd00033">
    <property type="entry name" value="CCP"/>
    <property type="match status" value="2"/>
</dbReference>
<dbReference type="InterPro" id="IPR035976">
    <property type="entry name" value="Sushi/SCR/CCP_sf"/>
</dbReference>
<evidence type="ECO:0000256" key="3">
    <source>
        <dbReference type="ARBA" id="ARBA00022536"/>
    </source>
</evidence>
<feature type="disulfide bond" description="Interchain (between heavy and light chains)" evidence="18">
    <location>
        <begin position="428"/>
        <end position="548"/>
    </location>
</feature>
<dbReference type="PROSITE" id="PS00135">
    <property type="entry name" value="TRYPSIN_SER"/>
    <property type="match status" value="1"/>
</dbReference>
<dbReference type="InterPro" id="IPR024175">
    <property type="entry name" value="Pept_S1A_C1r/C1S/mannan-bd"/>
</dbReference>
<evidence type="ECO:0000256" key="16">
    <source>
        <dbReference type="ARBA" id="ARBA00023278"/>
    </source>
</evidence>
<protein>
    <recommendedName>
        <fullName evidence="29">Mannan-binding lectin serine protease 2</fullName>
    </recommendedName>
</protein>
<feature type="disulfide bond" evidence="18">
    <location>
        <begin position="69"/>
        <end position="87"/>
    </location>
</feature>
<comment type="PTM">
    <text evidence="19">The iron and 2-oxoglutarate dependent 3-hydroxylation of aspartate and asparagine is (R) stereospecific within EGF domains.</text>
</comment>
<dbReference type="EMBL" id="JAFDVH010000008">
    <property type="protein sequence ID" value="KAG7472779.1"/>
    <property type="molecule type" value="Genomic_DNA"/>
</dbReference>
<dbReference type="SUPFAM" id="SSF57196">
    <property type="entry name" value="EGF/Laminin"/>
    <property type="match status" value="1"/>
</dbReference>
<feature type="binding site" evidence="20">
    <location>
        <position position="231"/>
    </location>
    <ligand>
        <name>Ca(2+)</name>
        <dbReference type="ChEBI" id="CHEBI:29108"/>
        <label>3</label>
    </ligand>
</feature>
<evidence type="ECO:0000313" key="27">
    <source>
        <dbReference type="EMBL" id="KAG7472779.1"/>
    </source>
</evidence>
<dbReference type="PROSITE" id="PS01180">
    <property type="entry name" value="CUB"/>
    <property type="match status" value="2"/>
</dbReference>
<evidence type="ECO:0000256" key="19">
    <source>
        <dbReference type="PIRSR" id="PIRSR001155-3"/>
    </source>
</evidence>
<keyword evidence="8 23" id="KW-0732">Signal</keyword>
<evidence type="ECO:0000259" key="26">
    <source>
        <dbReference type="PROSITE" id="PS50923"/>
    </source>
</evidence>
<keyword evidence="14" id="KW-0391">Immunity</keyword>
<dbReference type="InterPro" id="IPR000859">
    <property type="entry name" value="CUB_dom"/>
</dbReference>
<feature type="domain" description="CUB" evidence="24">
    <location>
        <begin position="10"/>
        <end position="134"/>
    </location>
</feature>
<evidence type="ECO:0000256" key="2">
    <source>
        <dbReference type="ARBA" id="ARBA00022525"/>
    </source>
</evidence>
<evidence type="ECO:0008006" key="29">
    <source>
        <dbReference type="Google" id="ProtNLM"/>
    </source>
</evidence>
<comment type="caution">
    <text evidence="27">The sequence shown here is derived from an EMBL/GenBank/DDBJ whole genome shotgun (WGS) entry which is preliminary data.</text>
</comment>
<keyword evidence="19" id="KW-0597">Phosphoprotein</keyword>
<feature type="binding site" evidence="20">
    <location>
        <position position="138"/>
    </location>
    <ligand>
        <name>Ca(2+)</name>
        <dbReference type="ChEBI" id="CHEBI:29108"/>
        <label>2</label>
    </ligand>
</feature>
<evidence type="ECO:0000256" key="12">
    <source>
        <dbReference type="ARBA" id="ARBA00022825"/>
    </source>
</evidence>
<feature type="active site" description="Charge relay system" evidence="17">
    <location>
        <position position="479"/>
    </location>
</feature>
<dbReference type="InterPro" id="IPR001254">
    <property type="entry name" value="Trypsin_dom"/>
</dbReference>
<dbReference type="Gene3D" id="2.10.70.10">
    <property type="entry name" value="Complement Module, domain 1"/>
    <property type="match status" value="2"/>
</dbReference>
<comment type="caution">
    <text evidence="22">Lacks conserved residue(s) required for the propagation of feature annotation.</text>
</comment>
<dbReference type="PROSITE" id="PS50923">
    <property type="entry name" value="SUSHI"/>
    <property type="match status" value="2"/>
</dbReference>
<keyword evidence="12" id="KW-0720">Serine protease</keyword>
<keyword evidence="15 18" id="KW-1015">Disulfide bond</keyword>
<gene>
    <name evidence="27" type="ORF">MATL_G00112460</name>
</gene>
<dbReference type="Gene3D" id="2.10.25.10">
    <property type="entry name" value="Laminin"/>
    <property type="match status" value="1"/>
</dbReference>
<dbReference type="SMART" id="SM00042">
    <property type="entry name" value="CUB"/>
    <property type="match status" value="2"/>
</dbReference>
<dbReference type="InterPro" id="IPR000742">
    <property type="entry name" value="EGF"/>
</dbReference>
<dbReference type="Gene3D" id="2.40.10.10">
    <property type="entry name" value="Trypsin-like serine proteases"/>
    <property type="match status" value="2"/>
</dbReference>
<feature type="binding site" evidence="20">
    <location>
        <position position="135"/>
    </location>
    <ligand>
        <name>Ca(2+)</name>
        <dbReference type="ChEBI" id="CHEBI:29108"/>
        <label>2</label>
    </ligand>
</feature>
<evidence type="ECO:0000256" key="4">
    <source>
        <dbReference type="ARBA" id="ARBA00022588"/>
    </source>
</evidence>
<organism evidence="27 28">
    <name type="scientific">Megalops atlanticus</name>
    <name type="common">Tarpon</name>
    <name type="synonym">Clupea gigantea</name>
    <dbReference type="NCBI Taxonomy" id="7932"/>
    <lineage>
        <taxon>Eukaryota</taxon>
        <taxon>Metazoa</taxon>
        <taxon>Chordata</taxon>
        <taxon>Craniata</taxon>
        <taxon>Vertebrata</taxon>
        <taxon>Euteleostomi</taxon>
        <taxon>Actinopterygii</taxon>
        <taxon>Neopterygii</taxon>
        <taxon>Teleostei</taxon>
        <taxon>Elopiformes</taxon>
        <taxon>Megalopidae</taxon>
        <taxon>Megalops</taxon>
    </lineage>
</organism>
<dbReference type="InterPro" id="IPR033116">
    <property type="entry name" value="TRYPSIN_SER"/>
</dbReference>
<feature type="active site" description="Charge relay system" evidence="17">
    <location>
        <position position="634"/>
    </location>
</feature>
<evidence type="ECO:0000256" key="18">
    <source>
        <dbReference type="PIRSR" id="PIRSR001155-2"/>
    </source>
</evidence>
<evidence type="ECO:0000256" key="23">
    <source>
        <dbReference type="SAM" id="SignalP"/>
    </source>
</evidence>
<evidence type="ECO:0000256" key="20">
    <source>
        <dbReference type="PIRSR" id="PIRSR001155-4"/>
    </source>
</evidence>
<dbReference type="Proteomes" id="UP001046870">
    <property type="component" value="Chromosome 8"/>
</dbReference>
<evidence type="ECO:0000256" key="21">
    <source>
        <dbReference type="PROSITE-ProRule" id="PRU00059"/>
    </source>
</evidence>
<dbReference type="GO" id="GO:0006508">
    <property type="term" value="P:proteolysis"/>
    <property type="evidence" value="ECO:0007669"/>
    <property type="project" value="UniProtKB-KW"/>
</dbReference>
<evidence type="ECO:0000256" key="9">
    <source>
        <dbReference type="ARBA" id="ARBA00022737"/>
    </source>
</evidence>
<feature type="disulfide bond" evidence="18">
    <location>
        <begin position="139"/>
        <end position="153"/>
    </location>
</feature>
<evidence type="ECO:0000256" key="6">
    <source>
        <dbReference type="ARBA" id="ARBA00022670"/>
    </source>
</evidence>
<dbReference type="PIRSF" id="PIRSF001155">
    <property type="entry name" value="C1r_C1s_MASP"/>
    <property type="match status" value="1"/>
</dbReference>
<evidence type="ECO:0000256" key="8">
    <source>
        <dbReference type="ARBA" id="ARBA00022729"/>
    </source>
</evidence>
<keyword evidence="6" id="KW-0645">Protease</keyword>
<dbReference type="GO" id="GO:0004252">
    <property type="term" value="F:serine-type endopeptidase activity"/>
    <property type="evidence" value="ECO:0007669"/>
    <property type="project" value="InterPro"/>
</dbReference>
<dbReference type="FunFam" id="2.10.70.10:FF:000016">
    <property type="entry name" value="Mannan-binding lectin serine protease 1"/>
    <property type="match status" value="1"/>
</dbReference>
<feature type="disulfide bond" evidence="18">
    <location>
        <begin position="325"/>
        <end position="358"/>
    </location>
</feature>
<proteinExistence type="predicted"/>
<evidence type="ECO:0000256" key="11">
    <source>
        <dbReference type="ARBA" id="ARBA00022813"/>
    </source>
</evidence>
<feature type="binding site" evidence="20">
    <location>
        <position position="72"/>
    </location>
    <ligand>
        <name>Ca(2+)</name>
        <dbReference type="ChEBI" id="CHEBI:29108"/>
        <label>1</label>
    </ligand>
</feature>
<dbReference type="SMART" id="SM00032">
    <property type="entry name" value="CCP"/>
    <property type="match status" value="2"/>
</dbReference>
<dbReference type="SMART" id="SM00020">
    <property type="entry name" value="Tryp_SPc"/>
    <property type="match status" value="1"/>
</dbReference>
<dbReference type="Pfam" id="PF07645">
    <property type="entry name" value="EGF_CA"/>
    <property type="match status" value="1"/>
</dbReference>
<dbReference type="Gene3D" id="2.60.120.290">
    <property type="entry name" value="Spermadhesin, CUB domain"/>
    <property type="match status" value="2"/>
</dbReference>
<dbReference type="PROSITE" id="PS50240">
    <property type="entry name" value="TRYPSIN_DOM"/>
    <property type="match status" value="1"/>
</dbReference>
<dbReference type="SUPFAM" id="SSF50494">
    <property type="entry name" value="Trypsin-like serine proteases"/>
    <property type="match status" value="1"/>
</dbReference>
<comment type="subcellular location">
    <subcellularLocation>
        <location evidence="1">Secreted</location>
    </subcellularLocation>
</comment>
<dbReference type="SUPFAM" id="SSF57535">
    <property type="entry name" value="Complement control module/SCR domain"/>
    <property type="match status" value="2"/>
</dbReference>
<feature type="binding site" evidence="20">
    <location>
        <position position="64"/>
    </location>
    <ligand>
        <name>Ca(2+)</name>
        <dbReference type="ChEBI" id="CHEBI:29108"/>
        <label>1</label>
    </ligand>
</feature>
<keyword evidence="5 22" id="KW-0768">Sushi</keyword>
<evidence type="ECO:0000256" key="13">
    <source>
        <dbReference type="ARBA" id="ARBA00022837"/>
    </source>
</evidence>
<keyword evidence="10" id="KW-0378">Hydrolase</keyword>
<feature type="disulfide bond" evidence="18">
    <location>
        <begin position="389"/>
        <end position="424"/>
    </location>
</feature>
<dbReference type="InterPro" id="IPR043504">
    <property type="entry name" value="Peptidase_S1_PA_chymotrypsin"/>
</dbReference>
<feature type="modified residue" description="(3R)-3-hydroxyasparagine" evidence="19">
    <location>
        <position position="155"/>
    </location>
</feature>
<feature type="disulfide bond" evidence="18">
    <location>
        <begin position="297"/>
        <end position="345"/>
    </location>
</feature>
<feature type="binding site" evidence="20">
    <location>
        <position position="278"/>
    </location>
    <ligand>
        <name>Ca(2+)</name>
        <dbReference type="ChEBI" id="CHEBI:29108"/>
        <label>3</label>
    </ligand>
</feature>
<feature type="binding site" evidence="20">
    <location>
        <position position="117"/>
    </location>
    <ligand>
        <name>Ca(2+)</name>
        <dbReference type="ChEBI" id="CHEBI:29108"/>
        <label>1</label>
    </ligand>
</feature>
<keyword evidence="7 20" id="KW-0479">Metal-binding</keyword>
<dbReference type="InterPro" id="IPR035914">
    <property type="entry name" value="Sperma_CUB_dom_sf"/>
</dbReference>
<feature type="modified residue" description="Phosphoserine; by CK2" evidence="19">
    <location>
        <position position="194"/>
    </location>
</feature>
<keyword evidence="2" id="KW-0964">Secreted</keyword>
<evidence type="ECO:0000256" key="1">
    <source>
        <dbReference type="ARBA" id="ARBA00004613"/>
    </source>
</evidence>
<feature type="binding site" evidence="20">
    <location>
        <position position="159"/>
    </location>
    <ligand>
        <name>Ca(2+)</name>
        <dbReference type="ChEBI" id="CHEBI:29108"/>
        <label>2</label>
    </ligand>
</feature>
<dbReference type="InterPro" id="IPR001314">
    <property type="entry name" value="Peptidase_S1A"/>
</dbReference>
<evidence type="ECO:0000256" key="14">
    <source>
        <dbReference type="ARBA" id="ARBA00022859"/>
    </source>
</evidence>
<sequence length="687" mass="76498">MISIVVIVACLLPVSRGLELKGLFGNFTSPQFPNRYPDNQRMVWNITVPEGHRIKLYFTHFSLEHSYLCEYDYVQVFSEGNETVKFCGDADKDHEDAPRNTVLYSAGNTMSVVFRSDYSNEGRFTGFQAFYTSEDINECQSIVDGEPICDHYCHNYVGGYYCTCKLGYLLHPNKRACTVQCSGQVLTQRSGVLSSPEYPRPYPKLSQCDYHIRLPEGFRVALEFPEPFDVETHPDVPCPYDILKIATDREEYGPLCGTTPPARIETGSHDVRVLFKSDSSGKNQGWKIKYTATATPCPNPVAPPHGQIQSPQPKYIFTDSFDLTCKLGYELLQGGKYLSSYRATCRKDGTWDSPMPTCTLVDCGAPDEIPNGKVSFSTTTYQSTIQYSCNAPFYIMKGSGDGIYTCAHNANWTDSLGSTLLPECVPSCGKPQSGKLSRIIGGEKVGKKEIPWQVMVLMGGQFKGGAMLLGDDWVLTAAHVLHGYQEPANLLVKMGLVQKNDAEAVVGFPERVFLHPRYRHDGVNFDHDIALIKLGRKVPISAAVMPVCLPERDERFTLRTDDLGRVSGWGVWKEGRRRASPQLRYAEVPVVDFEQCRAAYRSIKADDGQHLVVTENMVCAGLTEGGKDACEGDSGGPLVFYDDVSARWFVGGIVSWGYECAKAGQYGVYTKVSNYLSWIDEIMESNR</sequence>
<keyword evidence="4" id="KW-0399">Innate immunity</keyword>
<keyword evidence="11" id="KW-0068">Autocatalytic cleavage</keyword>
<dbReference type="PRINTS" id="PR00722">
    <property type="entry name" value="CHYMOTRYPSIN"/>
</dbReference>
<feature type="binding site" evidence="20">
    <location>
        <position position="241"/>
    </location>
    <ligand>
        <name>Ca(2+)</name>
        <dbReference type="ChEBI" id="CHEBI:29108"/>
        <label>3</label>
    </ligand>
</feature>
<feature type="domain" description="Sushi" evidence="26">
    <location>
        <begin position="361"/>
        <end position="426"/>
    </location>
</feature>
<evidence type="ECO:0000256" key="5">
    <source>
        <dbReference type="ARBA" id="ARBA00022659"/>
    </source>
</evidence>
<feature type="binding site" evidence="20">
    <location>
        <position position="155"/>
    </location>
    <ligand>
        <name>Ca(2+)</name>
        <dbReference type="ChEBI" id="CHEBI:29108"/>
        <label>2</label>
    </ligand>
</feature>
<dbReference type="PROSITE" id="PS01186">
    <property type="entry name" value="EGF_2"/>
    <property type="match status" value="1"/>
</dbReference>
<evidence type="ECO:0000313" key="28">
    <source>
        <dbReference type="Proteomes" id="UP001046870"/>
    </source>
</evidence>
<dbReference type="InterPro" id="IPR049883">
    <property type="entry name" value="NOTCH1_EGF-like"/>
</dbReference>
<dbReference type="AlphaFoldDB" id="A0A9D3Q561"/>
<feature type="disulfide bond" evidence="18">
    <location>
        <begin position="596"/>
        <end position="619"/>
    </location>
</feature>
<dbReference type="CDD" id="cd00054">
    <property type="entry name" value="EGF_CA"/>
    <property type="match status" value="1"/>
</dbReference>
<feature type="disulfide bond" evidence="18 22">
    <location>
        <begin position="363"/>
        <end position="406"/>
    </location>
</feature>
<dbReference type="Pfam" id="PF00084">
    <property type="entry name" value="Sushi"/>
    <property type="match status" value="2"/>
</dbReference>
<evidence type="ECO:0000259" key="24">
    <source>
        <dbReference type="PROSITE" id="PS01180"/>
    </source>
</evidence>
<feature type="domain" description="Peptidase S1" evidence="25">
    <location>
        <begin position="439"/>
        <end position="684"/>
    </location>
</feature>
<keyword evidence="16 19" id="KW-0379">Hydroxylation</keyword>
<dbReference type="InterPro" id="IPR018097">
    <property type="entry name" value="EGF_Ca-bd_CS"/>
</dbReference>
<evidence type="ECO:0000256" key="15">
    <source>
        <dbReference type="ARBA" id="ARBA00023157"/>
    </source>
</evidence>
<keyword evidence="13 20" id="KW-0106">Calcium</keyword>
<feature type="disulfide bond" evidence="18">
    <location>
        <begin position="164"/>
        <end position="177"/>
    </location>
</feature>
<dbReference type="PANTHER" id="PTHR24255:SF10">
    <property type="entry name" value="MANNAN-BINDING LECTIN SERINE PROTEASE 2"/>
    <property type="match status" value="1"/>
</dbReference>
<dbReference type="FunFam" id="2.60.120.290:FF:000006">
    <property type="entry name" value="Mannan-binding lectin serine protease 1"/>
    <property type="match status" value="1"/>
</dbReference>
<keyword evidence="9" id="KW-0677">Repeat</keyword>
<feature type="binding site" evidence="20">
    <location>
        <position position="280"/>
    </location>
    <ligand>
        <name>Ca(2+)</name>
        <dbReference type="ChEBI" id="CHEBI:29108"/>
        <label>3</label>
    </ligand>
</feature>